<keyword evidence="3" id="KW-1185">Reference proteome</keyword>
<dbReference type="GO" id="GO:0051536">
    <property type="term" value="F:iron-sulfur cluster binding"/>
    <property type="evidence" value="ECO:0007669"/>
    <property type="project" value="InterPro"/>
</dbReference>
<reference evidence="2 3" key="1">
    <citation type="journal article" date="2020" name="Nature">
        <title>Isolation of an archaeon at the prokaryote-eukaryote interface.</title>
        <authorList>
            <person name="Imachi H."/>
            <person name="Nobu M.K."/>
            <person name="Nakahara N."/>
            <person name="Morono Y."/>
            <person name="Ogawara M."/>
            <person name="Takaki Y."/>
            <person name="Takano Y."/>
            <person name="Uematsu K."/>
            <person name="Ikuta T."/>
            <person name="Ito M."/>
            <person name="Matsui Y."/>
            <person name="Miyazaki M."/>
            <person name="Murata K."/>
            <person name="Saito Y."/>
            <person name="Sakai S."/>
            <person name="Song C."/>
            <person name="Tasumi E."/>
            <person name="Yamanaka Y."/>
            <person name="Yamaguchi T."/>
            <person name="Kamagata Y."/>
            <person name="Tamaki H."/>
            <person name="Takai K."/>
        </authorList>
    </citation>
    <scope>NUCLEOTIDE SEQUENCE [LARGE SCALE GENOMIC DNA]</scope>
    <source>
        <strain evidence="2 3">MK-D1</strain>
    </source>
</reference>
<dbReference type="RefSeq" id="WP_162306832.1">
    <property type="nucleotide sequence ID" value="NZ_CP042905.2"/>
</dbReference>
<gene>
    <name evidence="2" type="ORF">DSAG12_03719</name>
</gene>
<organism evidence="2 3">
    <name type="scientific">Promethearchaeum syntrophicum</name>
    <dbReference type="NCBI Taxonomy" id="2594042"/>
    <lineage>
        <taxon>Archaea</taxon>
        <taxon>Promethearchaeati</taxon>
        <taxon>Promethearchaeota</taxon>
        <taxon>Promethearchaeia</taxon>
        <taxon>Promethearchaeales</taxon>
        <taxon>Promethearchaeaceae</taxon>
        <taxon>Promethearchaeum</taxon>
    </lineage>
</organism>
<dbReference type="Gene3D" id="1.10.1060.10">
    <property type="entry name" value="Alpha-helical ferredoxin"/>
    <property type="match status" value="1"/>
</dbReference>
<dbReference type="OrthoDB" id="35334at2157"/>
<dbReference type="InterPro" id="IPR017896">
    <property type="entry name" value="4Fe4S_Fe-S-bd"/>
</dbReference>
<dbReference type="InterPro" id="IPR009051">
    <property type="entry name" value="Helical_ferredxn"/>
</dbReference>
<dbReference type="EMBL" id="CP042905">
    <property type="protein sequence ID" value="QEE17881.1"/>
    <property type="molecule type" value="Genomic_DNA"/>
</dbReference>
<evidence type="ECO:0000259" key="1">
    <source>
        <dbReference type="PROSITE" id="PS51379"/>
    </source>
</evidence>
<dbReference type="GO" id="GO:0016491">
    <property type="term" value="F:oxidoreductase activity"/>
    <property type="evidence" value="ECO:0007669"/>
    <property type="project" value="UniProtKB-ARBA"/>
</dbReference>
<feature type="domain" description="4Fe-4S ferredoxin-type" evidence="1">
    <location>
        <begin position="256"/>
        <end position="279"/>
    </location>
</feature>
<dbReference type="InterPro" id="IPR017900">
    <property type="entry name" value="4Fe4S_Fe_S_CS"/>
</dbReference>
<accession>A0A5B9DFT2</accession>
<dbReference type="PROSITE" id="PS51379">
    <property type="entry name" value="4FE4S_FER_2"/>
    <property type="match status" value="1"/>
</dbReference>
<evidence type="ECO:0000313" key="2">
    <source>
        <dbReference type="EMBL" id="QEE17881.1"/>
    </source>
</evidence>
<dbReference type="AlphaFoldDB" id="A0A5B9DFT2"/>
<proteinExistence type="predicted"/>
<dbReference type="Pfam" id="PF13183">
    <property type="entry name" value="Fer4_8"/>
    <property type="match status" value="1"/>
</dbReference>
<protein>
    <submittedName>
        <fullName evidence="2">4Fe-4S dicluster domain-containing protein</fullName>
    </submittedName>
</protein>
<dbReference type="PROSITE" id="PS00198">
    <property type="entry name" value="4FE4S_FER_1"/>
    <property type="match status" value="2"/>
</dbReference>
<dbReference type="KEGG" id="psyt:DSAG12_03719"/>
<sequence>MEEIRKSLSEIVRSLISEKKVEFVLGFEEGTLPLKSMPFYIEKEEDIDRLIWNDYCNLNLVKFLHDEPHGKKIGIILKTCEIRSLIVLLNEKQINREDIVIIGVPCGHGIIDSNKLSKLFGGKEFTEFKKNENDYTFKGIDFEKNIKLQDILSDSCVYCKDKNPVEYDYLVEAPSEFKNIKEEDFDEYLDVIEFEKKTPKERWEYFKKELEKCTLCMACRNACPLCYCKTCFIDSNQPQWFDKTNDLSEKMLFHMTRAIHLAGRCTGCEACTRACPEGIDIHLLYKKLRKMAKDRWDADKIELGDPSILGSYKKDDPQEFIISE</sequence>
<dbReference type="SUPFAM" id="SSF46548">
    <property type="entry name" value="alpha-helical ferredoxin"/>
    <property type="match status" value="1"/>
</dbReference>
<name>A0A5B9DFT2_9ARCH</name>
<evidence type="ECO:0000313" key="3">
    <source>
        <dbReference type="Proteomes" id="UP000321408"/>
    </source>
</evidence>
<dbReference type="GeneID" id="41331686"/>
<dbReference type="Proteomes" id="UP000321408">
    <property type="component" value="Chromosome"/>
</dbReference>
<reference evidence="2 3" key="2">
    <citation type="journal article" date="2024" name="Int. J. Syst. Evol. Microbiol.">
        <title>Promethearchaeum syntrophicum gen. nov., sp. nov., an anaerobic, obligately syntrophic archaeon, the first isolate of the lineage 'Asgard' archaea, and proposal of the new archaeal phylum Promethearchaeota phyl. nov. and kingdom Promethearchaeati regn. nov.</title>
        <authorList>
            <person name="Imachi H."/>
            <person name="Nobu M.K."/>
            <person name="Kato S."/>
            <person name="Takaki Y."/>
            <person name="Miyazaki M."/>
            <person name="Miyata M."/>
            <person name="Ogawara M."/>
            <person name="Saito Y."/>
            <person name="Sakai S."/>
            <person name="Tahara Y.O."/>
            <person name="Takano Y."/>
            <person name="Tasumi E."/>
            <person name="Uematsu K."/>
            <person name="Yoshimura T."/>
            <person name="Itoh T."/>
            <person name="Ohkuma M."/>
            <person name="Takai K."/>
        </authorList>
    </citation>
    <scope>NUCLEOTIDE SEQUENCE [LARGE SCALE GENOMIC DNA]</scope>
    <source>
        <strain evidence="2 3">MK-D1</strain>
    </source>
</reference>